<keyword evidence="16" id="KW-0732">Signal</keyword>
<dbReference type="FunFam" id="2.160.20.10:FF:000004">
    <property type="entry name" value="Pectin lyase-like superfamily protein"/>
    <property type="match status" value="1"/>
</dbReference>
<proteinExistence type="inferred from homology"/>
<evidence type="ECO:0000256" key="8">
    <source>
        <dbReference type="ARBA" id="ARBA00038933"/>
    </source>
</evidence>
<dbReference type="SUPFAM" id="SSF51126">
    <property type="entry name" value="Pectin lyase-like"/>
    <property type="match status" value="1"/>
</dbReference>
<evidence type="ECO:0000256" key="10">
    <source>
        <dbReference type="ARBA" id="ARBA00048766"/>
    </source>
</evidence>
<dbReference type="AlphaFoldDB" id="A0A1D1ZAN4"/>
<keyword evidence="5 15" id="KW-0378">Hydrolase</keyword>
<evidence type="ECO:0000256" key="1">
    <source>
        <dbReference type="ARBA" id="ARBA00004191"/>
    </source>
</evidence>
<evidence type="ECO:0000256" key="9">
    <source>
        <dbReference type="ARBA" id="ARBA00043142"/>
    </source>
</evidence>
<gene>
    <name evidence="17" type="primary">PG2C_2</name>
    <name evidence="17" type="ORF">g.124418</name>
</gene>
<accession>A0A1D1ZAN4</accession>
<comment type="catalytic activity">
    <reaction evidence="10">
        <text>[(1-&gt;4)-alpha-D-galacturonosyl](n) + H2O = alpha-D-galacturonate + [(1-&gt;4)-alpha-D-galacturonosyl](n-1)</text>
        <dbReference type="Rhea" id="RHEA:14117"/>
        <dbReference type="Rhea" id="RHEA-COMP:14570"/>
        <dbReference type="Rhea" id="RHEA-COMP:14572"/>
        <dbReference type="ChEBI" id="CHEBI:15377"/>
        <dbReference type="ChEBI" id="CHEBI:58658"/>
        <dbReference type="ChEBI" id="CHEBI:140523"/>
        <dbReference type="EC" id="3.2.1.67"/>
    </reaction>
</comment>
<dbReference type="PROSITE" id="PS00502">
    <property type="entry name" value="POLYGALACTURONASE"/>
    <property type="match status" value="1"/>
</dbReference>
<dbReference type="InterPro" id="IPR000743">
    <property type="entry name" value="Glyco_hydro_28"/>
</dbReference>
<dbReference type="InterPro" id="IPR012334">
    <property type="entry name" value="Pectin_lyas_fold"/>
</dbReference>
<evidence type="ECO:0000256" key="15">
    <source>
        <dbReference type="RuleBase" id="RU361169"/>
    </source>
</evidence>
<dbReference type="GO" id="GO:0004650">
    <property type="term" value="F:polygalacturonase activity"/>
    <property type="evidence" value="ECO:0007669"/>
    <property type="project" value="InterPro"/>
</dbReference>
<dbReference type="PANTHER" id="PTHR31375">
    <property type="match status" value="1"/>
</dbReference>
<dbReference type="GO" id="GO:0005975">
    <property type="term" value="P:carbohydrate metabolic process"/>
    <property type="evidence" value="ECO:0007669"/>
    <property type="project" value="InterPro"/>
</dbReference>
<evidence type="ECO:0000256" key="14">
    <source>
        <dbReference type="PROSITE-ProRule" id="PRU10052"/>
    </source>
</evidence>
<feature type="signal peptide" evidence="16">
    <location>
        <begin position="1"/>
        <end position="21"/>
    </location>
</feature>
<protein>
    <recommendedName>
        <fullName evidence="12">Exopolygalacturonase</fullName>
        <ecNumber evidence="8">3.2.1.67</ecNumber>
    </recommendedName>
    <alternativeName>
        <fullName evidence="9">Galacturan 1,4-alpha-galacturonidase</fullName>
    </alternativeName>
    <alternativeName>
        <fullName evidence="13">Pectinase</fullName>
    </alternativeName>
</protein>
<dbReference type="SMART" id="SM00710">
    <property type="entry name" value="PbH1"/>
    <property type="match status" value="5"/>
</dbReference>
<evidence type="ECO:0000313" key="17">
    <source>
        <dbReference type="EMBL" id="JAT63956.1"/>
    </source>
</evidence>
<evidence type="ECO:0000256" key="4">
    <source>
        <dbReference type="ARBA" id="ARBA00022525"/>
    </source>
</evidence>
<dbReference type="GO" id="GO:0047911">
    <property type="term" value="F:galacturan 1,4-alpha-galacturonidase activity"/>
    <property type="evidence" value="ECO:0007669"/>
    <property type="project" value="UniProtKB-EC"/>
</dbReference>
<name>A0A1D1ZAN4_9ARAE</name>
<evidence type="ECO:0000256" key="3">
    <source>
        <dbReference type="ARBA" id="ARBA00022512"/>
    </source>
</evidence>
<dbReference type="InterPro" id="IPR006626">
    <property type="entry name" value="PbH1"/>
</dbReference>
<organism evidence="17">
    <name type="scientific">Anthurium amnicola</name>
    <dbReference type="NCBI Taxonomy" id="1678845"/>
    <lineage>
        <taxon>Eukaryota</taxon>
        <taxon>Viridiplantae</taxon>
        <taxon>Streptophyta</taxon>
        <taxon>Embryophyta</taxon>
        <taxon>Tracheophyta</taxon>
        <taxon>Spermatophyta</taxon>
        <taxon>Magnoliopsida</taxon>
        <taxon>Liliopsida</taxon>
        <taxon>Araceae</taxon>
        <taxon>Pothoideae</taxon>
        <taxon>Potheae</taxon>
        <taxon>Anthurium</taxon>
    </lineage>
</organism>
<evidence type="ECO:0000256" key="12">
    <source>
        <dbReference type="ARBA" id="ARBA00068298"/>
    </source>
</evidence>
<evidence type="ECO:0000256" key="16">
    <source>
        <dbReference type="SAM" id="SignalP"/>
    </source>
</evidence>
<evidence type="ECO:0000256" key="2">
    <source>
        <dbReference type="ARBA" id="ARBA00008834"/>
    </source>
</evidence>
<keyword evidence="6 15" id="KW-0326">Glycosidase</keyword>
<comment type="similarity">
    <text evidence="2 15">Belongs to the glycosyl hydrolase 28 family.</text>
</comment>
<keyword evidence="3" id="KW-0134">Cell wall</keyword>
<dbReference type="Pfam" id="PF00295">
    <property type="entry name" value="Glyco_hydro_28"/>
    <property type="match status" value="1"/>
</dbReference>
<dbReference type="EC" id="3.2.1.67" evidence="8"/>
<sequence>MGCRLVASSACFLLLFISISAATAPAPPPPLKVFNVQTFGAVADGKTDNAKAFLAAWSAACACKERCRVLIPRGRFLVDPLNFTGPCNGSVQVKLKGTVLAPADLGVFPVTRIVWIAFNYIDGLLVTGGGTFDGQGASAWACARNTNCRRRPKSVCFNFVNNSHIQRISSVNSKQFHFLLISCQNITMKDLKITAPGKSPNTDGVHLAACSNVKISRSIIGTGDDCISIGHGNRNVSISGISCGPGHGISVGSLGLYPDDKDVLDVRVRNCSFKDTDNGVRIKTWPASYALSASNFKFENIVMKNVTNPIIIDQEYCDRSTCNRQSPSRVKISHVKFKNITGTTASKIAINLLCSELVPCEDVELNDIDLVYNMKGQKAISSCSHVKGKSIGHVIPPSCI</sequence>
<comment type="subcellular location">
    <subcellularLocation>
        <location evidence="1">Secreted</location>
        <location evidence="1">Cell wall</location>
    </subcellularLocation>
</comment>
<dbReference type="GO" id="GO:0071555">
    <property type="term" value="P:cell wall organization"/>
    <property type="evidence" value="ECO:0007669"/>
    <property type="project" value="UniProtKB-KW"/>
</dbReference>
<evidence type="ECO:0000256" key="5">
    <source>
        <dbReference type="ARBA" id="ARBA00022801"/>
    </source>
</evidence>
<comment type="function">
    <text evidence="11">May function in depolymerizing pectin during pollen development, germination, and tube growth. Acts as an exo-polygalacturonase.</text>
</comment>
<dbReference type="EMBL" id="GDJX01003980">
    <property type="protein sequence ID" value="JAT63956.1"/>
    <property type="molecule type" value="Transcribed_RNA"/>
</dbReference>
<keyword evidence="4" id="KW-0964">Secreted</keyword>
<evidence type="ECO:0000256" key="6">
    <source>
        <dbReference type="ARBA" id="ARBA00023295"/>
    </source>
</evidence>
<evidence type="ECO:0000256" key="7">
    <source>
        <dbReference type="ARBA" id="ARBA00023316"/>
    </source>
</evidence>
<dbReference type="Gene3D" id="2.160.20.10">
    <property type="entry name" value="Single-stranded right-handed beta-helix, Pectin lyase-like"/>
    <property type="match status" value="1"/>
</dbReference>
<dbReference type="InterPro" id="IPR011050">
    <property type="entry name" value="Pectin_lyase_fold/virulence"/>
</dbReference>
<reference evidence="17" key="1">
    <citation type="submission" date="2015-07" db="EMBL/GenBank/DDBJ databases">
        <title>Transcriptome Assembly of Anthurium amnicola.</title>
        <authorList>
            <person name="Suzuki J."/>
        </authorList>
    </citation>
    <scope>NUCLEOTIDE SEQUENCE</scope>
</reference>
<feature type="chain" id="PRO_5008900883" description="Exopolygalacturonase" evidence="16">
    <location>
        <begin position="22"/>
        <end position="400"/>
    </location>
</feature>
<keyword evidence="7" id="KW-0961">Cell wall biogenesis/degradation</keyword>
<feature type="active site" evidence="14">
    <location>
        <position position="247"/>
    </location>
</feature>
<evidence type="ECO:0000256" key="13">
    <source>
        <dbReference type="ARBA" id="ARBA00083621"/>
    </source>
</evidence>
<evidence type="ECO:0000256" key="11">
    <source>
        <dbReference type="ARBA" id="ARBA00057651"/>
    </source>
</evidence>